<dbReference type="SUPFAM" id="SSF56219">
    <property type="entry name" value="DNase I-like"/>
    <property type="match status" value="1"/>
</dbReference>
<reference evidence="3 4" key="1">
    <citation type="submission" date="2014-07" db="EMBL/GenBank/DDBJ databases">
        <title>Epilithonimonas lactis LMG 22401 Genome.</title>
        <authorList>
            <person name="Pipes S.E."/>
            <person name="Stropko S.J."/>
        </authorList>
    </citation>
    <scope>NUCLEOTIDE SEQUENCE [LARGE SCALE GENOMIC DNA]</scope>
    <source>
        <strain evidence="3 4">LMG 24401</strain>
    </source>
</reference>
<keyword evidence="1" id="KW-0812">Transmembrane</keyword>
<dbReference type="PANTHER" id="PTHR14859">
    <property type="entry name" value="CALCOFLUOR WHITE HYPERSENSITIVE PROTEIN PRECURSOR"/>
    <property type="match status" value="1"/>
</dbReference>
<name>A0A085BM89_9FLAO</name>
<dbReference type="Pfam" id="PF03372">
    <property type="entry name" value="Exo_endo_phos"/>
    <property type="match status" value="1"/>
</dbReference>
<protein>
    <recommendedName>
        <fullName evidence="2">Endonuclease/exonuclease/phosphatase domain-containing protein</fullName>
    </recommendedName>
</protein>
<feature type="transmembrane region" description="Helical" evidence="1">
    <location>
        <begin position="35"/>
        <end position="59"/>
    </location>
</feature>
<gene>
    <name evidence="3" type="ORF">IO89_03115</name>
</gene>
<evidence type="ECO:0000313" key="4">
    <source>
        <dbReference type="Proteomes" id="UP000028623"/>
    </source>
</evidence>
<dbReference type="OrthoDB" id="635146at2"/>
<dbReference type="InterPro" id="IPR036691">
    <property type="entry name" value="Endo/exonu/phosph_ase_sf"/>
</dbReference>
<dbReference type="EMBL" id="JPLY01000001">
    <property type="protein sequence ID" value="KFC23584.1"/>
    <property type="molecule type" value="Genomic_DNA"/>
</dbReference>
<dbReference type="GO" id="GO:0003824">
    <property type="term" value="F:catalytic activity"/>
    <property type="evidence" value="ECO:0007669"/>
    <property type="project" value="InterPro"/>
</dbReference>
<keyword evidence="4" id="KW-1185">Reference proteome</keyword>
<proteinExistence type="predicted"/>
<evidence type="ECO:0000256" key="1">
    <source>
        <dbReference type="SAM" id="Phobius"/>
    </source>
</evidence>
<dbReference type="GO" id="GO:0006506">
    <property type="term" value="P:GPI anchor biosynthetic process"/>
    <property type="evidence" value="ECO:0007669"/>
    <property type="project" value="TreeGrafter"/>
</dbReference>
<dbReference type="GO" id="GO:0016020">
    <property type="term" value="C:membrane"/>
    <property type="evidence" value="ECO:0007669"/>
    <property type="project" value="GOC"/>
</dbReference>
<dbReference type="InterPro" id="IPR051916">
    <property type="entry name" value="GPI-anchor_lipid_remodeler"/>
</dbReference>
<comment type="caution">
    <text evidence="3">The sequence shown here is derived from an EMBL/GenBank/DDBJ whole genome shotgun (WGS) entry which is preliminary data.</text>
</comment>
<feature type="transmembrane region" description="Helical" evidence="1">
    <location>
        <begin position="6"/>
        <end position="28"/>
    </location>
</feature>
<evidence type="ECO:0000259" key="2">
    <source>
        <dbReference type="Pfam" id="PF03372"/>
    </source>
</evidence>
<dbReference type="PANTHER" id="PTHR14859:SF15">
    <property type="entry name" value="ENDONUCLEASE_EXONUCLEASE_PHOSPHATASE DOMAIN-CONTAINING PROTEIN"/>
    <property type="match status" value="1"/>
</dbReference>
<accession>A0A085BM89</accession>
<dbReference type="InterPro" id="IPR005135">
    <property type="entry name" value="Endo/exonuclease/phosphatase"/>
</dbReference>
<keyword evidence="1" id="KW-0472">Membrane</keyword>
<keyword evidence="1" id="KW-1133">Transmembrane helix</keyword>
<feature type="domain" description="Endonuclease/exonuclease/phosphatase" evidence="2">
    <location>
        <begin position="115"/>
        <end position="316"/>
    </location>
</feature>
<sequence length="326" mass="37692">MGIIRFLLTILHIIIIVLLFGTIMNAYIPPSVFGMLNLLSLGFPILIIINVLLLIFWIISWKKRAAVFLVLSLCFIIPTRRWLNFTPDKKEKPNLKLISLNGKFGYFGDGKIYGFLNEQNADVVFFQEYDNKKPLDGFQYFENSRPIVKIQSRFPIIESGEVKTDVSTGMCLYADIKINGKIIRFVNVYMEPFFLDKKMVKPTNDMDRNEEKAKKLIHKLVPTFKKHQTQIDQIKDFIDKSPYPIIVGGDFNAVPNSYEYYKVSEDLEDTFLKVGKGSGTSFHDFKFPMKIDHIFSSKSIKPISYRVDRSVDISDHFPVLAEFLIE</sequence>
<dbReference type="Gene3D" id="3.60.10.10">
    <property type="entry name" value="Endonuclease/exonuclease/phosphatase"/>
    <property type="match status" value="1"/>
</dbReference>
<dbReference type="STRING" id="421072.SAMN04488097_1588"/>
<dbReference type="RefSeq" id="WP_034973497.1">
    <property type="nucleotide sequence ID" value="NZ_FOFI01000002.1"/>
</dbReference>
<evidence type="ECO:0000313" key="3">
    <source>
        <dbReference type="EMBL" id="KFC23584.1"/>
    </source>
</evidence>
<dbReference type="CDD" id="cd09084">
    <property type="entry name" value="EEP-2"/>
    <property type="match status" value="1"/>
</dbReference>
<dbReference type="AlphaFoldDB" id="A0A085BM89"/>
<feature type="transmembrane region" description="Helical" evidence="1">
    <location>
        <begin position="65"/>
        <end position="83"/>
    </location>
</feature>
<dbReference type="eggNOG" id="COG3021">
    <property type="taxonomic scope" value="Bacteria"/>
</dbReference>
<organism evidence="3 4">
    <name type="scientific">Epilithonimonas lactis</name>
    <dbReference type="NCBI Taxonomy" id="421072"/>
    <lineage>
        <taxon>Bacteria</taxon>
        <taxon>Pseudomonadati</taxon>
        <taxon>Bacteroidota</taxon>
        <taxon>Flavobacteriia</taxon>
        <taxon>Flavobacteriales</taxon>
        <taxon>Weeksellaceae</taxon>
        <taxon>Chryseobacterium group</taxon>
        <taxon>Epilithonimonas</taxon>
    </lineage>
</organism>
<dbReference type="Proteomes" id="UP000028623">
    <property type="component" value="Unassembled WGS sequence"/>
</dbReference>